<dbReference type="InterPro" id="IPR001958">
    <property type="entry name" value="Tet-R_TetA/multi-R_MdtG-like"/>
</dbReference>
<name>A0A4Y7RWG2_9FIRM</name>
<feature type="transmembrane region" description="Helical" evidence="7">
    <location>
        <begin position="305"/>
        <end position="327"/>
    </location>
</feature>
<protein>
    <submittedName>
        <fullName evidence="9">Putative glycolipid permease LtaA</fullName>
    </submittedName>
</protein>
<evidence type="ECO:0000256" key="3">
    <source>
        <dbReference type="ARBA" id="ARBA00022475"/>
    </source>
</evidence>
<evidence type="ECO:0000256" key="6">
    <source>
        <dbReference type="ARBA" id="ARBA00023136"/>
    </source>
</evidence>
<dbReference type="EMBL" id="QFFZ01000003">
    <property type="protein sequence ID" value="TEB13110.1"/>
    <property type="molecule type" value="Genomic_DNA"/>
</dbReference>
<keyword evidence="10" id="KW-1185">Reference proteome</keyword>
<feature type="transmembrane region" description="Helical" evidence="7">
    <location>
        <begin position="250"/>
        <end position="268"/>
    </location>
</feature>
<comment type="subcellular location">
    <subcellularLocation>
        <location evidence="1">Cell membrane</location>
        <topology evidence="1">Multi-pass membrane protein</topology>
    </subcellularLocation>
</comment>
<feature type="transmembrane region" description="Helical" evidence="7">
    <location>
        <begin position="42"/>
        <end position="64"/>
    </location>
</feature>
<evidence type="ECO:0000256" key="7">
    <source>
        <dbReference type="SAM" id="Phobius"/>
    </source>
</evidence>
<feature type="transmembrane region" description="Helical" evidence="7">
    <location>
        <begin position="339"/>
        <end position="360"/>
    </location>
</feature>
<dbReference type="AlphaFoldDB" id="A0A4Y7RWG2"/>
<keyword evidence="2" id="KW-0813">Transport</keyword>
<feature type="transmembrane region" description="Helical" evidence="7">
    <location>
        <begin position="102"/>
        <end position="126"/>
    </location>
</feature>
<feature type="transmembrane region" description="Helical" evidence="7">
    <location>
        <begin position="14"/>
        <end position="36"/>
    </location>
</feature>
<gene>
    <name evidence="9" type="primary">ltaA</name>
    <name evidence="9" type="ORF">Pmgp_00406</name>
</gene>
<feature type="transmembrane region" description="Helical" evidence="7">
    <location>
        <begin position="76"/>
        <end position="96"/>
    </location>
</feature>
<dbReference type="Gene3D" id="1.20.1250.20">
    <property type="entry name" value="MFS general substrate transporter like domains"/>
    <property type="match status" value="2"/>
</dbReference>
<evidence type="ECO:0000259" key="8">
    <source>
        <dbReference type="PROSITE" id="PS50850"/>
    </source>
</evidence>
<keyword evidence="4 7" id="KW-0812">Transmembrane</keyword>
<reference evidence="9 10" key="1">
    <citation type="journal article" date="2018" name="Environ. Microbiol.">
        <title>Novel energy conservation strategies and behaviour of Pelotomaculum schinkii driving syntrophic propionate catabolism.</title>
        <authorList>
            <person name="Hidalgo-Ahumada C.A.P."/>
            <person name="Nobu M.K."/>
            <person name="Narihiro T."/>
            <person name="Tamaki H."/>
            <person name="Liu W.T."/>
            <person name="Kamagata Y."/>
            <person name="Stams A.J.M."/>
            <person name="Imachi H."/>
            <person name="Sousa D.Z."/>
        </authorList>
    </citation>
    <scope>NUCLEOTIDE SEQUENCE [LARGE SCALE GENOMIC DNA]</scope>
    <source>
        <strain evidence="9 10">MGP</strain>
    </source>
</reference>
<accession>A0A4Y7RWG2</accession>
<evidence type="ECO:0000256" key="1">
    <source>
        <dbReference type="ARBA" id="ARBA00004651"/>
    </source>
</evidence>
<keyword evidence="3" id="KW-1003">Cell membrane</keyword>
<evidence type="ECO:0000256" key="4">
    <source>
        <dbReference type="ARBA" id="ARBA00022692"/>
    </source>
</evidence>
<evidence type="ECO:0000313" key="9">
    <source>
        <dbReference type="EMBL" id="TEB13110.1"/>
    </source>
</evidence>
<feature type="transmembrane region" description="Helical" evidence="7">
    <location>
        <begin position="366"/>
        <end position="387"/>
    </location>
</feature>
<keyword evidence="5 7" id="KW-1133">Transmembrane helix</keyword>
<dbReference type="Pfam" id="PF07690">
    <property type="entry name" value="MFS_1"/>
    <property type="match status" value="2"/>
</dbReference>
<dbReference type="PROSITE" id="PS50850">
    <property type="entry name" value="MFS"/>
    <property type="match status" value="1"/>
</dbReference>
<dbReference type="InterPro" id="IPR020846">
    <property type="entry name" value="MFS_dom"/>
</dbReference>
<dbReference type="Proteomes" id="UP000297597">
    <property type="component" value="Unassembled WGS sequence"/>
</dbReference>
<feature type="transmembrane region" description="Helical" evidence="7">
    <location>
        <begin position="165"/>
        <end position="185"/>
    </location>
</feature>
<dbReference type="PRINTS" id="PR01035">
    <property type="entry name" value="TCRTETA"/>
</dbReference>
<evidence type="ECO:0000256" key="2">
    <source>
        <dbReference type="ARBA" id="ARBA00022448"/>
    </source>
</evidence>
<dbReference type="InterPro" id="IPR050171">
    <property type="entry name" value="MFS_Transporters"/>
</dbReference>
<keyword evidence="6 7" id="KW-0472">Membrane</keyword>
<dbReference type="GO" id="GO:0005886">
    <property type="term" value="C:plasma membrane"/>
    <property type="evidence" value="ECO:0007669"/>
    <property type="project" value="UniProtKB-SubCell"/>
</dbReference>
<dbReference type="GO" id="GO:0022857">
    <property type="term" value="F:transmembrane transporter activity"/>
    <property type="evidence" value="ECO:0007669"/>
    <property type="project" value="InterPro"/>
</dbReference>
<dbReference type="CDD" id="cd17325">
    <property type="entry name" value="MFS_MdtG_SLC18_like"/>
    <property type="match status" value="1"/>
</dbReference>
<dbReference type="InterPro" id="IPR036259">
    <property type="entry name" value="MFS_trans_sf"/>
</dbReference>
<dbReference type="SUPFAM" id="SSF103473">
    <property type="entry name" value="MFS general substrate transporter"/>
    <property type="match status" value="1"/>
</dbReference>
<dbReference type="RefSeq" id="WP_134212302.1">
    <property type="nucleotide sequence ID" value="NZ_QFFZ01000003.1"/>
</dbReference>
<feature type="transmembrane region" description="Helical" evidence="7">
    <location>
        <begin position="216"/>
        <end position="238"/>
    </location>
</feature>
<dbReference type="InterPro" id="IPR011701">
    <property type="entry name" value="MFS"/>
</dbReference>
<sequence length="399" mass="42708">MHELKAIFTSKRELGLILMLFFMEFTRGAFFLTFLPLYAVNYLGISVAAAGLAVSAHYLVETLFKGAAGWQLDRIGYPVLLAGLLLGLGSLLFMKFCHSPAVLLIGSALFGLGVSPVWLAVISGVAPVQLKERAARMGIVFAVWLFGSGGGPVAINFLIARDYNLAFWLLIALWGGALAVTLLLLPFMENKADESSGFSFWTEVGKMAENQTFKKILMPGMFLQTMTGGLMLPLLPLYAQNKIGLSPNQYALLLLIGGAAAAVSFLPMGRLADRIRLKTLLGTGFGMSAVSLALFPTAHNAVTSYGMAALVGFSYAMVLPSWNNLLAKVISPERQATGWGVFSTIEGMGIAVGPALGGIVAKSFGISTALFLGAVLLAMMSCFYFLYPIEKLFTHSLTN</sequence>
<proteinExistence type="predicted"/>
<feature type="transmembrane region" description="Helical" evidence="7">
    <location>
        <begin position="138"/>
        <end position="159"/>
    </location>
</feature>
<comment type="caution">
    <text evidence="9">The sequence shown here is derived from an EMBL/GenBank/DDBJ whole genome shotgun (WGS) entry which is preliminary data.</text>
</comment>
<evidence type="ECO:0000313" key="10">
    <source>
        <dbReference type="Proteomes" id="UP000297597"/>
    </source>
</evidence>
<feature type="domain" description="Major facilitator superfamily (MFS) profile" evidence="8">
    <location>
        <begin position="12"/>
        <end position="391"/>
    </location>
</feature>
<dbReference type="OrthoDB" id="9815817at2"/>
<dbReference type="PANTHER" id="PTHR23517">
    <property type="entry name" value="RESISTANCE PROTEIN MDTM, PUTATIVE-RELATED-RELATED"/>
    <property type="match status" value="1"/>
</dbReference>
<evidence type="ECO:0000256" key="5">
    <source>
        <dbReference type="ARBA" id="ARBA00022989"/>
    </source>
</evidence>
<organism evidence="9 10">
    <name type="scientific">Pelotomaculum propionicicum</name>
    <dbReference type="NCBI Taxonomy" id="258475"/>
    <lineage>
        <taxon>Bacteria</taxon>
        <taxon>Bacillati</taxon>
        <taxon>Bacillota</taxon>
        <taxon>Clostridia</taxon>
        <taxon>Eubacteriales</taxon>
        <taxon>Desulfotomaculaceae</taxon>
        <taxon>Pelotomaculum</taxon>
    </lineage>
</organism>